<comment type="caution">
    <text evidence="2">The sequence shown here is derived from an EMBL/GenBank/DDBJ whole genome shotgun (WGS) entry which is preliminary data.</text>
</comment>
<evidence type="ECO:0000313" key="2">
    <source>
        <dbReference type="EMBL" id="CDC03820.1"/>
    </source>
</evidence>
<accession>R6MYD0</accession>
<feature type="region of interest" description="Disordered" evidence="1">
    <location>
        <begin position="1"/>
        <end position="21"/>
    </location>
</feature>
<dbReference type="EMBL" id="CBEP010000020">
    <property type="protein sequence ID" value="CDC03820.1"/>
    <property type="molecule type" value="Genomic_DNA"/>
</dbReference>
<proteinExistence type="predicted"/>
<gene>
    <name evidence="2" type="ORF">BN578_01821</name>
</gene>
<evidence type="ECO:0000256" key="1">
    <source>
        <dbReference type="SAM" id="MobiDB-lite"/>
    </source>
</evidence>
<name>R6MYD0_9FIRM</name>
<dbReference type="Proteomes" id="UP000018168">
    <property type="component" value="Unassembled WGS sequence"/>
</dbReference>
<organism evidence="2 3">
    <name type="scientific">[Clostridium] leptum CAG:27</name>
    <dbReference type="NCBI Taxonomy" id="1263068"/>
    <lineage>
        <taxon>Bacteria</taxon>
        <taxon>Bacillati</taxon>
        <taxon>Bacillota</taxon>
        <taxon>Clostridia</taxon>
        <taxon>Eubacteriales</taxon>
        <taxon>Oscillospiraceae</taxon>
        <taxon>Oscillospiraceae incertae sedis</taxon>
    </lineage>
</organism>
<sequence length="183" mass="20766">MRTSRFPPCSSKYMLPRPVPPGRGYPRQGRFPWPWKPFPCLKSRPLRRKRGPEEGRGLAGGFSFSALDMPGFGFGVPRQPADLTLLLFMRQAGTSRGRCFQNFQAVKTGGMEAPSRHNVLFFRFLFWPQSFSVTPWASSASPAANASQSQGGVLLYRTCPFKGWWKEDKINWRTLLQFSAFLP</sequence>
<reference evidence="2" key="1">
    <citation type="submission" date="2012-11" db="EMBL/GenBank/DDBJ databases">
        <title>Dependencies among metagenomic species, viruses, plasmids and units of genetic variation.</title>
        <authorList>
            <person name="Nielsen H.B."/>
            <person name="Almeida M."/>
            <person name="Juncker A.S."/>
            <person name="Rasmussen S."/>
            <person name="Li J."/>
            <person name="Sunagawa S."/>
            <person name="Plichta D."/>
            <person name="Gautier L."/>
            <person name="Le Chatelier E."/>
            <person name="Peletier E."/>
            <person name="Bonde I."/>
            <person name="Nielsen T."/>
            <person name="Manichanh C."/>
            <person name="Arumugam M."/>
            <person name="Batto J."/>
            <person name="Santos M.B.Q.D."/>
            <person name="Blom N."/>
            <person name="Borruel N."/>
            <person name="Burgdorf K.S."/>
            <person name="Boumezbeur F."/>
            <person name="Casellas F."/>
            <person name="Dore J."/>
            <person name="Guarner F."/>
            <person name="Hansen T."/>
            <person name="Hildebrand F."/>
            <person name="Kaas R.S."/>
            <person name="Kennedy S."/>
            <person name="Kristiansen K."/>
            <person name="Kultima J.R."/>
            <person name="Leonard P."/>
            <person name="Levenez F."/>
            <person name="Lund O."/>
            <person name="Moumen B."/>
            <person name="Le Paslier D."/>
            <person name="Pons N."/>
            <person name="Pedersen O."/>
            <person name="Prifti E."/>
            <person name="Qin J."/>
            <person name="Raes J."/>
            <person name="Tap J."/>
            <person name="Tims S."/>
            <person name="Ussery D.W."/>
            <person name="Yamada T."/>
            <person name="MetaHit consortium"/>
            <person name="Renault P."/>
            <person name="Sicheritz-Ponten T."/>
            <person name="Bork P."/>
            <person name="Wang J."/>
            <person name="Brunak S."/>
            <person name="Ehrlich S.D."/>
        </authorList>
    </citation>
    <scope>NUCLEOTIDE SEQUENCE [LARGE SCALE GENOMIC DNA]</scope>
</reference>
<evidence type="ECO:0000313" key="3">
    <source>
        <dbReference type="Proteomes" id="UP000018168"/>
    </source>
</evidence>
<protein>
    <submittedName>
        <fullName evidence="2">Uncharacterized protein</fullName>
    </submittedName>
</protein>
<dbReference type="AlphaFoldDB" id="R6MYD0"/>